<dbReference type="OrthoDB" id="10494746at2759"/>
<proteinExistence type="predicted"/>
<dbReference type="EMBL" id="JYDW01000001">
    <property type="protein sequence ID" value="KRZ63469.1"/>
    <property type="molecule type" value="Genomic_DNA"/>
</dbReference>
<dbReference type="Proteomes" id="UP000054721">
    <property type="component" value="Unassembled WGS sequence"/>
</dbReference>
<feature type="region of interest" description="Disordered" evidence="1">
    <location>
        <begin position="1"/>
        <end position="59"/>
    </location>
</feature>
<feature type="compositionally biased region" description="Basic and acidic residues" evidence="1">
    <location>
        <begin position="1"/>
        <end position="27"/>
    </location>
</feature>
<sequence>MFRTESHRPRRLDPTRADGAQRSRTEEEQYPLTAGQIVISAPGDPESGSERPPAAATDDRCAPDNGCLRHCASCGHKIASSPAVSEPLIGGSSKPPAGAAGLELYISGYERAPRDFIPRSYRIHSHLPDDRTSGKLYLSIASVQDPPTVLTHHVYFKEEMSNNNEIARENGSGGLRDGVFRAILKIVTGMFVQSFVLGGFTWSEQPRCQPHFTLTLFQQLITGVVADA</sequence>
<keyword evidence="3" id="KW-1185">Reference proteome</keyword>
<name>A0A0V1LVB6_9BILA</name>
<evidence type="ECO:0000313" key="3">
    <source>
        <dbReference type="Proteomes" id="UP000054721"/>
    </source>
</evidence>
<comment type="caution">
    <text evidence="2">The sequence shown here is derived from an EMBL/GenBank/DDBJ whole genome shotgun (WGS) entry which is preliminary data.</text>
</comment>
<accession>A0A0V1LVB6</accession>
<protein>
    <submittedName>
        <fullName evidence="2">Uncharacterized protein</fullName>
    </submittedName>
</protein>
<evidence type="ECO:0000313" key="2">
    <source>
        <dbReference type="EMBL" id="KRZ63469.1"/>
    </source>
</evidence>
<gene>
    <name evidence="2" type="ORF">T02_9643</name>
</gene>
<evidence type="ECO:0000256" key="1">
    <source>
        <dbReference type="SAM" id="MobiDB-lite"/>
    </source>
</evidence>
<reference evidence="2 3" key="1">
    <citation type="submission" date="2015-05" db="EMBL/GenBank/DDBJ databases">
        <title>Evolution of Trichinella species and genotypes.</title>
        <authorList>
            <person name="Korhonen P.K."/>
            <person name="Edoardo P."/>
            <person name="Giuseppe L.R."/>
            <person name="Gasser R.B."/>
        </authorList>
    </citation>
    <scope>NUCLEOTIDE SEQUENCE [LARGE SCALE GENOMIC DNA]</scope>
    <source>
        <strain evidence="2">ISS10</strain>
    </source>
</reference>
<dbReference type="AlphaFoldDB" id="A0A0V1LVB6"/>
<organism evidence="2 3">
    <name type="scientific">Trichinella nativa</name>
    <dbReference type="NCBI Taxonomy" id="6335"/>
    <lineage>
        <taxon>Eukaryota</taxon>
        <taxon>Metazoa</taxon>
        <taxon>Ecdysozoa</taxon>
        <taxon>Nematoda</taxon>
        <taxon>Enoplea</taxon>
        <taxon>Dorylaimia</taxon>
        <taxon>Trichinellida</taxon>
        <taxon>Trichinellidae</taxon>
        <taxon>Trichinella</taxon>
    </lineage>
</organism>